<gene>
    <name evidence="2" type="ORF">CO174_04610</name>
</gene>
<proteinExistence type="predicted"/>
<keyword evidence="1" id="KW-0812">Transmembrane</keyword>
<dbReference type="EMBL" id="PFWU01000049">
    <property type="protein sequence ID" value="PJA45090.1"/>
    <property type="molecule type" value="Genomic_DNA"/>
</dbReference>
<dbReference type="Proteomes" id="UP000229385">
    <property type="component" value="Unassembled WGS sequence"/>
</dbReference>
<feature type="transmembrane region" description="Helical" evidence="1">
    <location>
        <begin position="7"/>
        <end position="27"/>
    </location>
</feature>
<reference evidence="3" key="1">
    <citation type="submission" date="2017-09" db="EMBL/GenBank/DDBJ databases">
        <title>Depth-based differentiation of microbial function through sediment-hosted aquifers and enrichment of novel symbionts in the deep terrestrial subsurface.</title>
        <authorList>
            <person name="Probst A.J."/>
            <person name="Ladd B."/>
            <person name="Jarett J.K."/>
            <person name="Geller-Mcgrath D.E."/>
            <person name="Sieber C.M.K."/>
            <person name="Emerson J.B."/>
            <person name="Anantharaman K."/>
            <person name="Thomas B.C."/>
            <person name="Malmstrom R."/>
            <person name="Stieglmeier M."/>
            <person name="Klingl A."/>
            <person name="Woyke T."/>
            <person name="Ryan C.M."/>
            <person name="Banfield J.F."/>
        </authorList>
    </citation>
    <scope>NUCLEOTIDE SEQUENCE [LARGE SCALE GENOMIC DNA]</scope>
</reference>
<dbReference type="AlphaFoldDB" id="A0A2M7XB39"/>
<protein>
    <submittedName>
        <fullName evidence="2">Uncharacterized protein</fullName>
    </submittedName>
</protein>
<feature type="transmembrane region" description="Helical" evidence="1">
    <location>
        <begin position="39"/>
        <end position="63"/>
    </location>
</feature>
<organism evidence="2 3">
    <name type="scientific">Candidatus Uhrbacteria bacterium CG_4_9_14_3_um_filter_50_9</name>
    <dbReference type="NCBI Taxonomy" id="1975035"/>
    <lineage>
        <taxon>Bacteria</taxon>
        <taxon>Candidatus Uhriibacteriota</taxon>
    </lineage>
</organism>
<evidence type="ECO:0000256" key="1">
    <source>
        <dbReference type="SAM" id="Phobius"/>
    </source>
</evidence>
<keyword evidence="1" id="KW-1133">Transmembrane helix</keyword>
<evidence type="ECO:0000313" key="3">
    <source>
        <dbReference type="Proteomes" id="UP000229385"/>
    </source>
</evidence>
<comment type="caution">
    <text evidence="2">The sequence shown here is derived from an EMBL/GenBank/DDBJ whole genome shotgun (WGS) entry which is preliminary data.</text>
</comment>
<sequence length="83" mass="9088">MAILYKLCSFIFSVMAALLGAGTLMLVSNFISEPSNRGLPIFGFVFMVLGITAVGGYTTYMIARVAILMWRLSQKEISASTER</sequence>
<evidence type="ECO:0000313" key="2">
    <source>
        <dbReference type="EMBL" id="PJA45090.1"/>
    </source>
</evidence>
<name>A0A2M7XB39_9BACT</name>
<accession>A0A2M7XB39</accession>
<keyword evidence="1" id="KW-0472">Membrane</keyword>